<dbReference type="EMBL" id="JAPDDT010000014">
    <property type="protein sequence ID" value="MCW1925399.1"/>
    <property type="molecule type" value="Genomic_DNA"/>
</dbReference>
<feature type="region of interest" description="Disordered" evidence="1">
    <location>
        <begin position="1"/>
        <end position="32"/>
    </location>
</feature>
<organism evidence="4 5">
    <name type="scientific">Luteolibacter arcticus</name>
    <dbReference type="NCBI Taxonomy" id="1581411"/>
    <lineage>
        <taxon>Bacteria</taxon>
        <taxon>Pseudomonadati</taxon>
        <taxon>Verrucomicrobiota</taxon>
        <taxon>Verrucomicrobiia</taxon>
        <taxon>Verrucomicrobiales</taxon>
        <taxon>Verrucomicrobiaceae</taxon>
        <taxon>Luteolibacter</taxon>
    </lineage>
</organism>
<feature type="transmembrane region" description="Helical" evidence="2">
    <location>
        <begin position="69"/>
        <end position="91"/>
    </location>
</feature>
<accession>A0ABT3GPF0</accession>
<dbReference type="Pfam" id="PF14219">
    <property type="entry name" value="DUF4328"/>
    <property type="match status" value="1"/>
</dbReference>
<name>A0ABT3GPF0_9BACT</name>
<dbReference type="RefSeq" id="WP_264489507.1">
    <property type="nucleotide sequence ID" value="NZ_JAPDDT010000014.1"/>
</dbReference>
<reference evidence="4 5" key="1">
    <citation type="submission" date="2022-10" db="EMBL/GenBank/DDBJ databases">
        <title>Luteolibacter arcticus strain CCTCC AB 2014275, whole genome shotgun sequencing project.</title>
        <authorList>
            <person name="Zhao G."/>
            <person name="Shen L."/>
        </authorList>
    </citation>
    <scope>NUCLEOTIDE SEQUENCE [LARGE SCALE GENOMIC DNA]</scope>
    <source>
        <strain evidence="4 5">CCTCC AB 2014275</strain>
    </source>
</reference>
<protein>
    <submittedName>
        <fullName evidence="4">DUF4328 domain-containing protein</fullName>
    </submittedName>
</protein>
<feature type="transmembrane region" description="Helical" evidence="2">
    <location>
        <begin position="111"/>
        <end position="135"/>
    </location>
</feature>
<evidence type="ECO:0000313" key="5">
    <source>
        <dbReference type="Proteomes" id="UP001320876"/>
    </source>
</evidence>
<dbReference type="InterPro" id="IPR025565">
    <property type="entry name" value="DUF4328"/>
</dbReference>
<comment type="caution">
    <text evidence="4">The sequence shown here is derived from an EMBL/GenBank/DDBJ whole genome shotgun (WGS) entry which is preliminary data.</text>
</comment>
<feature type="compositionally biased region" description="Pro residues" evidence="1">
    <location>
        <begin position="10"/>
        <end position="22"/>
    </location>
</feature>
<evidence type="ECO:0000259" key="3">
    <source>
        <dbReference type="Pfam" id="PF14219"/>
    </source>
</evidence>
<feature type="region of interest" description="Disordered" evidence="1">
    <location>
        <begin position="208"/>
        <end position="260"/>
    </location>
</feature>
<evidence type="ECO:0000256" key="1">
    <source>
        <dbReference type="SAM" id="MobiDB-lite"/>
    </source>
</evidence>
<feature type="domain" description="DUF4328" evidence="3">
    <location>
        <begin position="69"/>
        <end position="179"/>
    </location>
</feature>
<keyword evidence="2" id="KW-0472">Membrane</keyword>
<keyword evidence="2" id="KW-1133">Transmembrane helix</keyword>
<keyword evidence="5" id="KW-1185">Reference proteome</keyword>
<keyword evidence="2" id="KW-0812">Transmembrane</keyword>
<sequence length="260" mass="28550">MTSGPESNPYQPPASDPTPPETPASTSAEQRPDLRIKDPRNWGWATISFIWLNCLTITLRQVRVEHPAWLVFLALAVALTLLCAIVSYMLWLFRVAVNAQIISPNSGPSPGWAIGCYFIPFVNWLLPAMVMKEIADASFRGKPHKGTGYLVAVWWTSFILLNLCLSFRPESIFVLILSWIAGVAVSWLILRISLRQVDLRESGLPKGPRPVLLPTSGPRPVAATRLPQPVRSDAPAGRPGPPSRPGGNEETRGVSGAEDW</sequence>
<feature type="transmembrane region" description="Helical" evidence="2">
    <location>
        <begin position="42"/>
        <end position="62"/>
    </location>
</feature>
<evidence type="ECO:0000313" key="4">
    <source>
        <dbReference type="EMBL" id="MCW1925399.1"/>
    </source>
</evidence>
<gene>
    <name evidence="4" type="ORF">OKA05_22755</name>
</gene>
<feature type="transmembrane region" description="Helical" evidence="2">
    <location>
        <begin position="171"/>
        <end position="190"/>
    </location>
</feature>
<feature type="transmembrane region" description="Helical" evidence="2">
    <location>
        <begin position="147"/>
        <end position="165"/>
    </location>
</feature>
<evidence type="ECO:0000256" key="2">
    <source>
        <dbReference type="SAM" id="Phobius"/>
    </source>
</evidence>
<dbReference type="Proteomes" id="UP001320876">
    <property type="component" value="Unassembled WGS sequence"/>
</dbReference>
<proteinExistence type="predicted"/>